<dbReference type="GO" id="GO:0051607">
    <property type="term" value="P:defense response to virus"/>
    <property type="evidence" value="ECO:0007669"/>
    <property type="project" value="UniProtKB-KW"/>
</dbReference>
<comment type="caution">
    <text evidence="2">The sequence shown here is derived from an EMBL/GenBank/DDBJ whole genome shotgun (WGS) entry which is preliminary data.</text>
</comment>
<dbReference type="GO" id="GO:0043571">
    <property type="term" value="P:maintenance of CRISPR repeat elements"/>
    <property type="evidence" value="ECO:0007669"/>
    <property type="project" value="InterPro"/>
</dbReference>
<reference evidence="2 3" key="1">
    <citation type="submission" date="2014-10" db="EMBL/GenBank/DDBJ databases">
        <title>Genome sequence of Micropolyspora internatus JCM3315.</title>
        <authorList>
            <person name="Shin S.-K."/>
            <person name="Yi H."/>
        </authorList>
    </citation>
    <scope>NUCLEOTIDE SEQUENCE [LARGE SCALE GENOMIC DNA]</scope>
    <source>
        <strain evidence="2 3">JCM 3315</strain>
    </source>
</reference>
<gene>
    <name evidence="2" type="ORF">MINT15_30990</name>
</gene>
<evidence type="ECO:0000256" key="1">
    <source>
        <dbReference type="ARBA" id="ARBA00023118"/>
    </source>
</evidence>
<dbReference type="OrthoDB" id="3189549at2"/>
<protein>
    <submittedName>
        <fullName evidence="2">CRISPR-associated protein Cas5</fullName>
    </submittedName>
</protein>
<sequence length="255" mass="28076">MSGLLLRLAGPLQSWGERSTFDVRDTAGFPTHSGLLGLLACVMGRRRGDSLEDLAALTFTIRVDRPGTRIIDYQTAGGALPPSMKVPTADGKGRPAGKGTVQTWREYLADAVFVVAVQGPSEVLDQVRHALRYPHWQPYLGRRSCPPDQPLLLDVPVEDPVAELCTRVPLARRVGKDEETVPVDFIFPVERRDGVRSEIHDVPVAFTSVDRAYSPRPVWRSTLTLPAELGVSTLREYPEQLRKYLNGKGVACHSG</sequence>
<dbReference type="EMBL" id="JRZE01000006">
    <property type="protein sequence ID" value="KHF42897.1"/>
    <property type="molecule type" value="Genomic_DNA"/>
</dbReference>
<dbReference type="Proteomes" id="UP000030848">
    <property type="component" value="Unassembled WGS sequence"/>
</dbReference>
<dbReference type="RefSeq" id="WP_037311862.1">
    <property type="nucleotide sequence ID" value="NZ_FOWS01000001.1"/>
</dbReference>
<dbReference type="NCBIfam" id="TIGR02593">
    <property type="entry name" value="CRISPR_cas5"/>
    <property type="match status" value="1"/>
</dbReference>
<dbReference type="InterPro" id="IPR013422">
    <property type="entry name" value="CRISPR-assoc_prot_Cas5_N"/>
</dbReference>
<dbReference type="InterPro" id="IPR021124">
    <property type="entry name" value="CRISPR-assoc_prot_Cas5"/>
</dbReference>
<evidence type="ECO:0000313" key="3">
    <source>
        <dbReference type="Proteomes" id="UP000030848"/>
    </source>
</evidence>
<dbReference type="CDD" id="cd09756">
    <property type="entry name" value="Cas5_I-E"/>
    <property type="match status" value="1"/>
</dbReference>
<dbReference type="GO" id="GO:0003723">
    <property type="term" value="F:RNA binding"/>
    <property type="evidence" value="ECO:0007669"/>
    <property type="project" value="InterPro"/>
</dbReference>
<accession>A0A837D5G0</accession>
<dbReference type="InterPro" id="IPR010147">
    <property type="entry name" value="CRISPR-assoc_prot_CasD"/>
</dbReference>
<dbReference type="AlphaFoldDB" id="A0A837D5G0"/>
<organism evidence="2 3">
    <name type="scientific">Saccharomonospora viridis</name>
    <dbReference type="NCBI Taxonomy" id="1852"/>
    <lineage>
        <taxon>Bacteria</taxon>
        <taxon>Bacillati</taxon>
        <taxon>Actinomycetota</taxon>
        <taxon>Actinomycetes</taxon>
        <taxon>Pseudonocardiales</taxon>
        <taxon>Pseudonocardiaceae</taxon>
        <taxon>Saccharomonospora</taxon>
    </lineage>
</organism>
<dbReference type="Gene3D" id="3.30.70.2660">
    <property type="match status" value="1"/>
</dbReference>
<evidence type="ECO:0000313" key="2">
    <source>
        <dbReference type="EMBL" id="KHF42897.1"/>
    </source>
</evidence>
<dbReference type="NCBIfam" id="TIGR01868">
    <property type="entry name" value="casD_Cas5e"/>
    <property type="match status" value="1"/>
</dbReference>
<keyword evidence="1" id="KW-0051">Antiviral defense</keyword>
<dbReference type="Pfam" id="PF09704">
    <property type="entry name" value="Cas_Cas5d"/>
    <property type="match status" value="1"/>
</dbReference>
<proteinExistence type="predicted"/>
<name>A0A837D5G0_9PSEU</name>